<organism evidence="1 2">
    <name type="scientific">Sphaeroforma arctica JP610</name>
    <dbReference type="NCBI Taxonomy" id="667725"/>
    <lineage>
        <taxon>Eukaryota</taxon>
        <taxon>Ichthyosporea</taxon>
        <taxon>Ichthyophonida</taxon>
        <taxon>Sphaeroforma</taxon>
    </lineage>
</organism>
<reference evidence="1 2" key="1">
    <citation type="submission" date="2011-02" db="EMBL/GenBank/DDBJ databases">
        <title>The Genome Sequence of Sphaeroforma arctica JP610.</title>
        <authorList>
            <consortium name="The Broad Institute Genome Sequencing Platform"/>
            <person name="Russ C."/>
            <person name="Cuomo C."/>
            <person name="Young S.K."/>
            <person name="Zeng Q."/>
            <person name="Gargeya S."/>
            <person name="Alvarado L."/>
            <person name="Berlin A."/>
            <person name="Chapman S.B."/>
            <person name="Chen Z."/>
            <person name="Freedman E."/>
            <person name="Gellesch M."/>
            <person name="Goldberg J."/>
            <person name="Griggs A."/>
            <person name="Gujja S."/>
            <person name="Heilman E."/>
            <person name="Heiman D."/>
            <person name="Howarth C."/>
            <person name="Mehta T."/>
            <person name="Neiman D."/>
            <person name="Pearson M."/>
            <person name="Roberts A."/>
            <person name="Saif S."/>
            <person name="Shea T."/>
            <person name="Shenoy N."/>
            <person name="Sisk P."/>
            <person name="Stolte C."/>
            <person name="Sykes S."/>
            <person name="White J."/>
            <person name="Yandava C."/>
            <person name="Burger G."/>
            <person name="Gray M.W."/>
            <person name="Holland P.W.H."/>
            <person name="King N."/>
            <person name="Lang F.B.F."/>
            <person name="Roger A.J."/>
            <person name="Ruiz-Trillo I."/>
            <person name="Haas B."/>
            <person name="Nusbaum C."/>
            <person name="Birren B."/>
        </authorList>
    </citation>
    <scope>NUCLEOTIDE SEQUENCE [LARGE SCALE GENOMIC DNA]</scope>
    <source>
        <strain evidence="1 2">JP610</strain>
    </source>
</reference>
<dbReference type="EMBL" id="KQ242206">
    <property type="protein sequence ID" value="KNC80041.1"/>
    <property type="molecule type" value="Genomic_DNA"/>
</dbReference>
<accession>A0A0L0FTY7</accession>
<dbReference type="RefSeq" id="XP_014153943.1">
    <property type="nucleotide sequence ID" value="XM_014298468.1"/>
</dbReference>
<protein>
    <submittedName>
        <fullName evidence="1">Uncharacterized protein</fullName>
    </submittedName>
</protein>
<feature type="non-terminal residue" evidence="1">
    <location>
        <position position="1"/>
    </location>
</feature>
<evidence type="ECO:0000313" key="1">
    <source>
        <dbReference type="EMBL" id="KNC80041.1"/>
    </source>
</evidence>
<dbReference type="Proteomes" id="UP000054560">
    <property type="component" value="Unassembled WGS sequence"/>
</dbReference>
<sequence>CVERLFNVYNTEANLVCSDFEIYGYIHDFPPNKTTQTDRMALRRTCPQSMTVDIFLNQFKLTCIEFDCVPIVVTPVSVEGMTSKKKPQVNYMDVLMKSNSIFLPPYSTGSYSVNKYQNIVIDYLRSKEVGFVRQNYLGDPTIKNIAYVLNCIDGHQDKFSRTIGVDTIS</sequence>
<gene>
    <name evidence="1" type="ORF">SARC_07587</name>
</gene>
<proteinExistence type="predicted"/>
<evidence type="ECO:0000313" key="2">
    <source>
        <dbReference type="Proteomes" id="UP000054560"/>
    </source>
</evidence>
<name>A0A0L0FTY7_9EUKA</name>
<dbReference type="GeneID" id="25908091"/>
<dbReference type="AlphaFoldDB" id="A0A0L0FTY7"/>
<keyword evidence="2" id="KW-1185">Reference proteome</keyword>